<dbReference type="STRING" id="399736.SAMN04489720_1365"/>
<dbReference type="Proteomes" id="UP000198822">
    <property type="component" value="Chromosome I"/>
</dbReference>
<dbReference type="RefSeq" id="WP_157674703.1">
    <property type="nucleotide sequence ID" value="NZ_LT629695.1"/>
</dbReference>
<dbReference type="OrthoDB" id="3819922at2"/>
<protein>
    <submittedName>
        <fullName evidence="1">Predicted kinase</fullName>
    </submittedName>
</protein>
<reference evidence="2" key="1">
    <citation type="submission" date="2016-10" db="EMBL/GenBank/DDBJ databases">
        <authorList>
            <person name="Varghese N."/>
            <person name="Submissions S."/>
        </authorList>
    </citation>
    <scope>NUCLEOTIDE SEQUENCE [LARGE SCALE GENOMIC DNA]</scope>
    <source>
        <strain evidence="2">DSM 22002</strain>
    </source>
</reference>
<keyword evidence="1" id="KW-0418">Kinase</keyword>
<evidence type="ECO:0000313" key="2">
    <source>
        <dbReference type="Proteomes" id="UP000198822"/>
    </source>
</evidence>
<accession>A0A1G8CQZ2</accession>
<dbReference type="GO" id="GO:0016301">
    <property type="term" value="F:kinase activity"/>
    <property type="evidence" value="ECO:0007669"/>
    <property type="project" value="UniProtKB-KW"/>
</dbReference>
<dbReference type="InterPro" id="IPR027417">
    <property type="entry name" value="P-loop_NTPase"/>
</dbReference>
<keyword evidence="1" id="KW-0808">Transferase</keyword>
<dbReference type="Pfam" id="PF13671">
    <property type="entry name" value="AAA_33"/>
    <property type="match status" value="1"/>
</dbReference>
<sequence length="172" mass="18209">MASSVVLVNGLPGSGKSTLARALAAELDVPLLSKSLVKAGIVGSTPHMGLPGAIYGALAMDVVWALAGRSDEPPIVDSLWIRSRDLGFVQEGLRRAGSPHVVEVWCDVDPAVAQARALSSRDRLRTRERFAREWDSLVDDAGPLGIGDLLEVPSLEPVDAADVARAVRALLR</sequence>
<proteinExistence type="predicted"/>
<organism evidence="1 2">
    <name type="scientific">Agrococcus jejuensis</name>
    <dbReference type="NCBI Taxonomy" id="399736"/>
    <lineage>
        <taxon>Bacteria</taxon>
        <taxon>Bacillati</taxon>
        <taxon>Actinomycetota</taxon>
        <taxon>Actinomycetes</taxon>
        <taxon>Micrococcales</taxon>
        <taxon>Microbacteriaceae</taxon>
        <taxon>Agrococcus</taxon>
    </lineage>
</organism>
<name>A0A1G8CQZ2_9MICO</name>
<dbReference type="EMBL" id="LT629695">
    <property type="protein sequence ID" value="SDH47330.1"/>
    <property type="molecule type" value="Genomic_DNA"/>
</dbReference>
<evidence type="ECO:0000313" key="1">
    <source>
        <dbReference type="EMBL" id="SDH47330.1"/>
    </source>
</evidence>
<gene>
    <name evidence="1" type="ORF">SAMN04489720_1365</name>
</gene>
<dbReference type="AlphaFoldDB" id="A0A1G8CQZ2"/>
<dbReference type="SUPFAM" id="SSF52540">
    <property type="entry name" value="P-loop containing nucleoside triphosphate hydrolases"/>
    <property type="match status" value="1"/>
</dbReference>
<dbReference type="Gene3D" id="3.40.50.300">
    <property type="entry name" value="P-loop containing nucleotide triphosphate hydrolases"/>
    <property type="match status" value="1"/>
</dbReference>
<keyword evidence="2" id="KW-1185">Reference proteome</keyword>